<dbReference type="Pfam" id="PF12937">
    <property type="entry name" value="F-box-like"/>
    <property type="match status" value="1"/>
</dbReference>
<feature type="region of interest" description="Disordered" evidence="1">
    <location>
        <begin position="1"/>
        <end position="45"/>
    </location>
</feature>
<feature type="compositionally biased region" description="Low complexity" evidence="1">
    <location>
        <begin position="1"/>
        <end position="15"/>
    </location>
</feature>
<keyword evidence="4" id="KW-1185">Reference proteome</keyword>
<dbReference type="Proteomes" id="UP001221142">
    <property type="component" value="Unassembled WGS sequence"/>
</dbReference>
<evidence type="ECO:0000313" key="3">
    <source>
        <dbReference type="EMBL" id="KAJ7647927.1"/>
    </source>
</evidence>
<gene>
    <name evidence="3" type="ORF">FB45DRAFT_894785</name>
</gene>
<name>A0AAD7FX78_9AGAR</name>
<evidence type="ECO:0000259" key="2">
    <source>
        <dbReference type="PROSITE" id="PS50181"/>
    </source>
</evidence>
<accession>A0AAD7FX78</accession>
<sequence>MASQSSAPNAASPSPETLTWVFENEPPFDPSDTPRKLLDSNDPPSDIHFPSLRDFLSRAMPRRARLDSKISVLKAALDKAVAERDWLDPEIRKHEGAVSSLRRIPTEILSSIFAFVGTGNLLDSEMAGPWSVSAVCSRWRAIALSTPSMWAEIDLDFDDGPDFNETDFEGRRQRLETHLERSGQMPLVIRFQALYEYMKGRDSNCDDPEEAALGILQTHCRRWETLEIVGPASFLYGLDTHGNLPLLRSLDVYITADDDFVGNAFKVCPNLRVATVNSGEYGDGSSFPLPYDQLLRYKTSLDVSDLPSLRLASHLVDCALHIHQYDEPLSPDTPRIQLPNLLRLSFSFAERVPVLDFFETPALLELYHCGKQPTALPSLQSMLKRLPKLQKLIVVETLSVDDVTELLRAAPTITEFGAFALIESAQQFLAALSSDSEATSSFPSLTCVSLGLEAPPDLDSQRNPPLLDQNSFMRMLESQLHVGRGWRKVNLYCMGLSTSRSMLDRKETLRAQGMNIALFSTFYSFCRAMIPDRYLDLCGDSWA</sequence>
<dbReference type="InterPro" id="IPR001810">
    <property type="entry name" value="F-box_dom"/>
</dbReference>
<dbReference type="AlphaFoldDB" id="A0AAD7FX78"/>
<dbReference type="SUPFAM" id="SSF81383">
    <property type="entry name" value="F-box domain"/>
    <property type="match status" value="1"/>
</dbReference>
<evidence type="ECO:0000256" key="1">
    <source>
        <dbReference type="SAM" id="MobiDB-lite"/>
    </source>
</evidence>
<dbReference type="PROSITE" id="PS50181">
    <property type="entry name" value="FBOX"/>
    <property type="match status" value="1"/>
</dbReference>
<dbReference type="InterPro" id="IPR036047">
    <property type="entry name" value="F-box-like_dom_sf"/>
</dbReference>
<evidence type="ECO:0000313" key="4">
    <source>
        <dbReference type="Proteomes" id="UP001221142"/>
    </source>
</evidence>
<organism evidence="3 4">
    <name type="scientific">Roridomyces roridus</name>
    <dbReference type="NCBI Taxonomy" id="1738132"/>
    <lineage>
        <taxon>Eukaryota</taxon>
        <taxon>Fungi</taxon>
        <taxon>Dikarya</taxon>
        <taxon>Basidiomycota</taxon>
        <taxon>Agaricomycotina</taxon>
        <taxon>Agaricomycetes</taxon>
        <taxon>Agaricomycetidae</taxon>
        <taxon>Agaricales</taxon>
        <taxon>Marasmiineae</taxon>
        <taxon>Mycenaceae</taxon>
        <taxon>Roridomyces</taxon>
    </lineage>
</organism>
<proteinExistence type="predicted"/>
<protein>
    <recommendedName>
        <fullName evidence="2">F-box domain-containing protein</fullName>
    </recommendedName>
</protein>
<reference evidence="3" key="1">
    <citation type="submission" date="2023-03" db="EMBL/GenBank/DDBJ databases">
        <title>Massive genome expansion in bonnet fungi (Mycena s.s.) driven by repeated elements and novel gene families across ecological guilds.</title>
        <authorList>
            <consortium name="Lawrence Berkeley National Laboratory"/>
            <person name="Harder C.B."/>
            <person name="Miyauchi S."/>
            <person name="Viragh M."/>
            <person name="Kuo A."/>
            <person name="Thoen E."/>
            <person name="Andreopoulos B."/>
            <person name="Lu D."/>
            <person name="Skrede I."/>
            <person name="Drula E."/>
            <person name="Henrissat B."/>
            <person name="Morin E."/>
            <person name="Kohler A."/>
            <person name="Barry K."/>
            <person name="LaButti K."/>
            <person name="Morin E."/>
            <person name="Salamov A."/>
            <person name="Lipzen A."/>
            <person name="Mereny Z."/>
            <person name="Hegedus B."/>
            <person name="Baldrian P."/>
            <person name="Stursova M."/>
            <person name="Weitz H."/>
            <person name="Taylor A."/>
            <person name="Grigoriev I.V."/>
            <person name="Nagy L.G."/>
            <person name="Martin F."/>
            <person name="Kauserud H."/>
        </authorList>
    </citation>
    <scope>NUCLEOTIDE SEQUENCE</scope>
    <source>
        <strain evidence="3">9284</strain>
    </source>
</reference>
<comment type="caution">
    <text evidence="3">The sequence shown here is derived from an EMBL/GenBank/DDBJ whole genome shotgun (WGS) entry which is preliminary data.</text>
</comment>
<feature type="domain" description="F-box" evidence="2">
    <location>
        <begin position="98"/>
        <end position="153"/>
    </location>
</feature>
<dbReference type="Gene3D" id="1.20.1280.50">
    <property type="match status" value="1"/>
</dbReference>
<dbReference type="EMBL" id="JARKIF010000002">
    <property type="protein sequence ID" value="KAJ7647927.1"/>
    <property type="molecule type" value="Genomic_DNA"/>
</dbReference>